<comment type="caution">
    <text evidence="1">The sequence shown here is derived from an EMBL/GenBank/DDBJ whole genome shotgun (WGS) entry which is preliminary data.</text>
</comment>
<evidence type="ECO:0000313" key="2">
    <source>
        <dbReference type="Proteomes" id="UP001519887"/>
    </source>
</evidence>
<dbReference type="InterPro" id="IPR052927">
    <property type="entry name" value="DCC_oxidoreductase"/>
</dbReference>
<dbReference type="PANTHER" id="PTHR33639">
    <property type="entry name" value="THIOL-DISULFIDE OXIDOREDUCTASE DCC"/>
    <property type="match status" value="1"/>
</dbReference>
<accession>A0ABS7C9L4</accession>
<organism evidence="1 2">
    <name type="scientific">Paenibacillus sepulcri</name>
    <dbReference type="NCBI Taxonomy" id="359917"/>
    <lineage>
        <taxon>Bacteria</taxon>
        <taxon>Bacillati</taxon>
        <taxon>Bacillota</taxon>
        <taxon>Bacilli</taxon>
        <taxon>Bacillales</taxon>
        <taxon>Paenibacillaceae</taxon>
        <taxon>Paenibacillus</taxon>
    </lineage>
</organism>
<evidence type="ECO:0000313" key="1">
    <source>
        <dbReference type="EMBL" id="MBW7457601.1"/>
    </source>
</evidence>
<dbReference type="Pfam" id="PF04134">
    <property type="entry name" value="DCC1-like"/>
    <property type="match status" value="1"/>
</dbReference>
<dbReference type="RefSeq" id="WP_210045671.1">
    <property type="nucleotide sequence ID" value="NZ_JBHLVU010000018.1"/>
</dbReference>
<proteinExistence type="predicted"/>
<dbReference type="PANTHER" id="PTHR33639:SF2">
    <property type="entry name" value="DUF393 DOMAIN-CONTAINING PROTEIN"/>
    <property type="match status" value="1"/>
</dbReference>
<dbReference type="InterPro" id="IPR007263">
    <property type="entry name" value="DCC1-like"/>
</dbReference>
<name>A0ABS7C9L4_9BACL</name>
<protein>
    <submittedName>
        <fullName evidence="1">DUF393 domain-containing protein</fullName>
    </submittedName>
</protein>
<gene>
    <name evidence="1" type="ORF">K0U00_26515</name>
</gene>
<keyword evidence="2" id="KW-1185">Reference proteome</keyword>
<reference evidence="1 2" key="1">
    <citation type="submission" date="2021-07" db="EMBL/GenBank/DDBJ databases">
        <title>Paenibacillus radiodurans sp. nov., isolated from the southeastern edge of Tengger Desert.</title>
        <authorList>
            <person name="Zhang G."/>
        </authorList>
    </citation>
    <scope>NUCLEOTIDE SEQUENCE [LARGE SCALE GENOMIC DNA]</scope>
    <source>
        <strain evidence="1 2">CCM 7311</strain>
    </source>
</reference>
<dbReference type="Proteomes" id="UP001519887">
    <property type="component" value="Unassembled WGS sequence"/>
</dbReference>
<dbReference type="EMBL" id="JAHZIK010000902">
    <property type="protein sequence ID" value="MBW7457601.1"/>
    <property type="molecule type" value="Genomic_DNA"/>
</dbReference>
<sequence>MGKRVKENEGERLIVLYDGVCNLCLTSVRRMKELRSSADLRFISIQSLEESEEEIASIQSFPREQLLSRLHVIDQGGAVYAGADGIVRILRTVRNLKWVALLYRIPGMRGMADYLYRYIAARRYDWFGKADDGCTNGSCTLPRRE</sequence>